<dbReference type="Proteomes" id="UP000305095">
    <property type="component" value="Unassembled WGS sequence"/>
</dbReference>
<gene>
    <name evidence="1" type="ORF">FDV58_37715</name>
</gene>
<sequence>MPKAVADNITVFDPSRRLRPIEPLMTVLQVVGEDRRADGKWVTRCAIIQPSAEIVRLKV</sequence>
<organism evidence="1 2">
    <name type="scientific">Bradyrhizobium elkanii</name>
    <dbReference type="NCBI Taxonomy" id="29448"/>
    <lineage>
        <taxon>Bacteria</taxon>
        <taxon>Pseudomonadati</taxon>
        <taxon>Pseudomonadota</taxon>
        <taxon>Alphaproteobacteria</taxon>
        <taxon>Hyphomicrobiales</taxon>
        <taxon>Nitrobacteraceae</taxon>
        <taxon>Bradyrhizobium</taxon>
    </lineage>
</organism>
<proteinExistence type="predicted"/>
<name>A0A4V6CVJ2_BRAEL</name>
<protein>
    <submittedName>
        <fullName evidence="1">Uncharacterized protein</fullName>
    </submittedName>
</protein>
<dbReference type="AlphaFoldDB" id="A0A4V6CVJ2"/>
<reference evidence="1 2" key="1">
    <citation type="submission" date="2019-05" db="EMBL/GenBank/DDBJ databases">
        <title>Draft Genome of Bradyrhizobium elkanii strain SEMIA 938, Used in Commercial Inoculants for Lupinus spp. in Brazil.</title>
        <authorList>
            <person name="Hungria M."/>
            <person name="Delamuta J.R.M."/>
            <person name="Ribeiro R.A."/>
            <person name="Nogueira M.A."/>
        </authorList>
    </citation>
    <scope>NUCLEOTIDE SEQUENCE [LARGE SCALE GENOMIC DNA]</scope>
    <source>
        <strain evidence="1 2">Semia 938</strain>
    </source>
</reference>
<comment type="caution">
    <text evidence="1">The sequence shown here is derived from an EMBL/GenBank/DDBJ whole genome shotgun (WGS) entry which is preliminary data.</text>
</comment>
<evidence type="ECO:0000313" key="2">
    <source>
        <dbReference type="Proteomes" id="UP000305095"/>
    </source>
</evidence>
<evidence type="ECO:0000313" key="1">
    <source>
        <dbReference type="EMBL" id="TKV73295.1"/>
    </source>
</evidence>
<dbReference type="RefSeq" id="WP_137483581.1">
    <property type="nucleotide sequence ID" value="NZ_SZZP01000038.1"/>
</dbReference>
<accession>A0A4V6CVJ2</accession>
<dbReference type="EMBL" id="SZZP01000038">
    <property type="protein sequence ID" value="TKV73295.1"/>
    <property type="molecule type" value="Genomic_DNA"/>
</dbReference>